<feature type="compositionally biased region" description="Polar residues" evidence="4">
    <location>
        <begin position="723"/>
        <end position="732"/>
    </location>
</feature>
<feature type="compositionally biased region" description="Polar residues" evidence="4">
    <location>
        <begin position="741"/>
        <end position="753"/>
    </location>
</feature>
<comment type="caution">
    <text evidence="6">The sequence shown here is derived from an EMBL/GenBank/DDBJ whole genome shotgun (WGS) entry which is preliminary data.</text>
</comment>
<dbReference type="GO" id="GO:0000981">
    <property type="term" value="F:DNA-binding transcription factor activity, RNA polymerase II-specific"/>
    <property type="evidence" value="ECO:0007669"/>
    <property type="project" value="InterPro"/>
</dbReference>
<sequence>MAAQPDMSEFTSVFRARINLNDKRKANKRNRQALSCLPCRYKKLKCDRQHPCSTCSKRGEDSLCTFNAATTTNGSNGVSKTSSSSATETKKTDVHAKLQKLEDLVQELIKSGAVIPKSNSHGPARGHNSRRATDTGILSARTLKPVTEQQVSVSKSEDDGREDSTKDPKHESTDPPILMCYHEESGGYVGATHWAALLNEIHCVKESLDAKTEFDPSERSSQTTMSGDSVESSDDADLIIGSKSGRLTLEDAIKALPPRHISDRLLSIYYNHRFSHAVFVHTTKFRREYEAFLENPTSQTMIWISVLYSILCLGSMVASRVGKVVTLDSHNVEPTQLVNKARQCLVAGEHTKAQPYVIEALLIYQYCKYQLSTESDSTLWALTGYVTRLAQRLGYHRDPKHLKRFTPFEAEMRRRTWYWVATFDMIFSFQYGMPPIIHDDQCDTEPPSNHEDEDFDEDTVVMPPPRAPSEFTNMLFYSHKIRMMGVFRKVIQHALALTPPKYEAIVALDEELQTLYSDIPQVLRMKKTIREFSFADSPFMILHRMVLELSYHKCLCVLHRTFLTHEKDNPRYEPSRQICRESAMRILELQNDAYDECQPGGRLWDERWMIASFTLHDFLLASMILCLDISEKRAKEGSAHPCKRCLSGLQKCYKIWSEKKHLSRDARHASNVLGAMLARLVASEDGRRSKTPQPIGELALNTNAGPTTSNGPTNIPKPVEKTTVASAGSTFTPAPDFLPHVSTTDGNSRQSFDTLSGLAMPATYERTEVPNDIPFESMLGEDIVMDGLPTIDSFEPLDFDTLMGDSGNIDWGLVDRYLFDSTKLAAMAPAGSADPFDAEMHTTPESDGTDPLQPSSSGTSSSSASAEDVISFY</sequence>
<protein>
    <recommendedName>
        <fullName evidence="5">Zn(2)-C6 fungal-type domain-containing protein</fullName>
    </recommendedName>
</protein>
<keyword evidence="7" id="KW-1185">Reference proteome</keyword>
<dbReference type="GO" id="GO:0008270">
    <property type="term" value="F:zinc ion binding"/>
    <property type="evidence" value="ECO:0007669"/>
    <property type="project" value="InterPro"/>
</dbReference>
<accession>A0AAV9V2B6</accession>
<gene>
    <name evidence="6" type="ORF">TWF696_004888</name>
</gene>
<dbReference type="GO" id="GO:0006351">
    <property type="term" value="P:DNA-templated transcription"/>
    <property type="evidence" value="ECO:0007669"/>
    <property type="project" value="InterPro"/>
</dbReference>
<name>A0AAV9V2B6_9PEZI</name>
<keyword evidence="2" id="KW-0479">Metal-binding</keyword>
<evidence type="ECO:0000256" key="1">
    <source>
        <dbReference type="ARBA" id="ARBA00004123"/>
    </source>
</evidence>
<feature type="region of interest" description="Disordered" evidence="4">
    <location>
        <begin position="68"/>
        <end position="93"/>
    </location>
</feature>
<evidence type="ECO:0000313" key="6">
    <source>
        <dbReference type="EMBL" id="KAK6352887.1"/>
    </source>
</evidence>
<dbReference type="InterPro" id="IPR007219">
    <property type="entry name" value="XnlR_reg_dom"/>
</dbReference>
<dbReference type="PANTHER" id="PTHR31001">
    <property type="entry name" value="UNCHARACTERIZED TRANSCRIPTIONAL REGULATORY PROTEIN"/>
    <property type="match status" value="1"/>
</dbReference>
<dbReference type="GO" id="GO:0003677">
    <property type="term" value="F:DNA binding"/>
    <property type="evidence" value="ECO:0007669"/>
    <property type="project" value="InterPro"/>
</dbReference>
<dbReference type="EMBL" id="JAVHNQ010000003">
    <property type="protein sequence ID" value="KAK6352887.1"/>
    <property type="molecule type" value="Genomic_DNA"/>
</dbReference>
<dbReference type="InterPro" id="IPR036864">
    <property type="entry name" value="Zn2-C6_fun-type_DNA-bd_sf"/>
</dbReference>
<comment type="subcellular location">
    <subcellularLocation>
        <location evidence="1">Nucleus</location>
    </subcellularLocation>
</comment>
<dbReference type="PROSITE" id="PS00463">
    <property type="entry name" value="ZN2_CY6_FUNGAL_1"/>
    <property type="match status" value="1"/>
</dbReference>
<dbReference type="SMART" id="SM00066">
    <property type="entry name" value="GAL4"/>
    <property type="match status" value="1"/>
</dbReference>
<feature type="compositionally biased region" description="Low complexity" evidence="4">
    <location>
        <begin position="855"/>
        <end position="866"/>
    </location>
</feature>
<feature type="compositionally biased region" description="Basic and acidic residues" evidence="4">
    <location>
        <begin position="155"/>
        <end position="173"/>
    </location>
</feature>
<dbReference type="GO" id="GO:0005634">
    <property type="term" value="C:nucleus"/>
    <property type="evidence" value="ECO:0007669"/>
    <property type="project" value="UniProtKB-SubCell"/>
</dbReference>
<evidence type="ECO:0000259" key="5">
    <source>
        <dbReference type="PROSITE" id="PS50048"/>
    </source>
</evidence>
<dbReference type="Pfam" id="PF04082">
    <property type="entry name" value="Fungal_trans"/>
    <property type="match status" value="1"/>
</dbReference>
<dbReference type="SMART" id="SM00906">
    <property type="entry name" value="Fungal_trans"/>
    <property type="match status" value="1"/>
</dbReference>
<dbReference type="AlphaFoldDB" id="A0AAV9V2B6"/>
<dbReference type="Gene3D" id="4.10.240.10">
    <property type="entry name" value="Zn(2)-C6 fungal-type DNA-binding domain"/>
    <property type="match status" value="1"/>
</dbReference>
<reference evidence="6 7" key="1">
    <citation type="submission" date="2019-10" db="EMBL/GenBank/DDBJ databases">
        <authorList>
            <person name="Palmer J.M."/>
        </authorList>
    </citation>
    <scope>NUCLEOTIDE SEQUENCE [LARGE SCALE GENOMIC DNA]</scope>
    <source>
        <strain evidence="6 7">TWF696</strain>
    </source>
</reference>
<proteinExistence type="predicted"/>
<dbReference type="Proteomes" id="UP001375240">
    <property type="component" value="Unassembled WGS sequence"/>
</dbReference>
<dbReference type="InterPro" id="IPR050613">
    <property type="entry name" value="Sec_Metabolite_Reg"/>
</dbReference>
<dbReference type="SUPFAM" id="SSF57701">
    <property type="entry name" value="Zn2/Cys6 DNA-binding domain"/>
    <property type="match status" value="1"/>
</dbReference>
<feature type="region of interest" description="Disordered" evidence="4">
    <location>
        <begin position="834"/>
        <end position="873"/>
    </location>
</feature>
<feature type="domain" description="Zn(2)-C6 fungal-type" evidence="5">
    <location>
        <begin position="35"/>
        <end position="66"/>
    </location>
</feature>
<evidence type="ECO:0000256" key="3">
    <source>
        <dbReference type="ARBA" id="ARBA00023242"/>
    </source>
</evidence>
<organism evidence="6 7">
    <name type="scientific">Orbilia brochopaga</name>
    <dbReference type="NCBI Taxonomy" id="3140254"/>
    <lineage>
        <taxon>Eukaryota</taxon>
        <taxon>Fungi</taxon>
        <taxon>Dikarya</taxon>
        <taxon>Ascomycota</taxon>
        <taxon>Pezizomycotina</taxon>
        <taxon>Orbiliomycetes</taxon>
        <taxon>Orbiliales</taxon>
        <taxon>Orbiliaceae</taxon>
        <taxon>Orbilia</taxon>
    </lineage>
</organism>
<evidence type="ECO:0000313" key="7">
    <source>
        <dbReference type="Proteomes" id="UP001375240"/>
    </source>
</evidence>
<feature type="region of interest" description="Disordered" evidence="4">
    <location>
        <begin position="684"/>
        <end position="753"/>
    </location>
</feature>
<evidence type="ECO:0000256" key="2">
    <source>
        <dbReference type="ARBA" id="ARBA00022723"/>
    </source>
</evidence>
<dbReference type="CDD" id="cd00067">
    <property type="entry name" value="GAL4"/>
    <property type="match status" value="1"/>
</dbReference>
<feature type="compositionally biased region" description="Low complexity" evidence="4">
    <location>
        <begin position="70"/>
        <end position="87"/>
    </location>
</feature>
<feature type="compositionally biased region" description="Polar residues" evidence="4">
    <location>
        <begin position="219"/>
        <end position="230"/>
    </location>
</feature>
<feature type="compositionally biased region" description="Polar residues" evidence="4">
    <location>
        <begin position="700"/>
        <end position="713"/>
    </location>
</feature>
<dbReference type="InterPro" id="IPR001138">
    <property type="entry name" value="Zn2Cys6_DnaBD"/>
</dbReference>
<dbReference type="PANTHER" id="PTHR31001:SF49">
    <property type="entry name" value="ZN(II)2CYS6 TRANSCRIPTION FACTOR (EUROFUNG)"/>
    <property type="match status" value="1"/>
</dbReference>
<feature type="region of interest" description="Disordered" evidence="4">
    <location>
        <begin position="211"/>
        <end position="235"/>
    </location>
</feature>
<feature type="region of interest" description="Disordered" evidence="4">
    <location>
        <begin position="114"/>
        <end position="178"/>
    </location>
</feature>
<dbReference type="Pfam" id="PF00172">
    <property type="entry name" value="Zn_clus"/>
    <property type="match status" value="1"/>
</dbReference>
<dbReference type="PROSITE" id="PS50048">
    <property type="entry name" value="ZN2_CY6_FUNGAL_2"/>
    <property type="match status" value="1"/>
</dbReference>
<evidence type="ECO:0000256" key="4">
    <source>
        <dbReference type="SAM" id="MobiDB-lite"/>
    </source>
</evidence>
<keyword evidence="3" id="KW-0539">Nucleus</keyword>
<dbReference type="CDD" id="cd12148">
    <property type="entry name" value="fungal_TF_MHR"/>
    <property type="match status" value="1"/>
</dbReference>